<gene>
    <name evidence="1" type="ORF">T12_14094</name>
</gene>
<dbReference type="AlphaFoldDB" id="A0A0V1A041"/>
<evidence type="ECO:0000313" key="2">
    <source>
        <dbReference type="Proteomes" id="UP000054783"/>
    </source>
</evidence>
<comment type="caution">
    <text evidence="1">The sequence shown here is derived from an EMBL/GenBank/DDBJ whole genome shotgun (WGS) entry which is preliminary data.</text>
</comment>
<name>A0A0V1A041_9BILA</name>
<accession>A0A0V1A041</accession>
<evidence type="ECO:0000313" key="1">
    <source>
        <dbReference type="EMBL" id="KRY18129.1"/>
    </source>
</evidence>
<protein>
    <submittedName>
        <fullName evidence="1">Uncharacterized protein</fullName>
    </submittedName>
</protein>
<reference evidence="1 2" key="1">
    <citation type="submission" date="2015-01" db="EMBL/GenBank/DDBJ databases">
        <title>Evolution of Trichinella species and genotypes.</title>
        <authorList>
            <person name="Korhonen P.K."/>
            <person name="Edoardo P."/>
            <person name="Giuseppe L.R."/>
            <person name="Gasser R.B."/>
        </authorList>
    </citation>
    <scope>NUCLEOTIDE SEQUENCE [LARGE SCALE GENOMIC DNA]</scope>
    <source>
        <strain evidence="1">ISS2496</strain>
    </source>
</reference>
<sequence length="61" mass="6920">MTSLPENFLDGSFPVEFVLVVIKNGNSIKIKQVQLYFAWCSNQRNATRSLTKASLMRNANK</sequence>
<proteinExistence type="predicted"/>
<dbReference type="Proteomes" id="UP000054783">
    <property type="component" value="Unassembled WGS sequence"/>
</dbReference>
<keyword evidence="2" id="KW-1185">Reference proteome</keyword>
<dbReference type="EMBL" id="JYDQ01000051">
    <property type="protein sequence ID" value="KRY18129.1"/>
    <property type="molecule type" value="Genomic_DNA"/>
</dbReference>
<organism evidence="1 2">
    <name type="scientific">Trichinella patagoniensis</name>
    <dbReference type="NCBI Taxonomy" id="990121"/>
    <lineage>
        <taxon>Eukaryota</taxon>
        <taxon>Metazoa</taxon>
        <taxon>Ecdysozoa</taxon>
        <taxon>Nematoda</taxon>
        <taxon>Enoplea</taxon>
        <taxon>Dorylaimia</taxon>
        <taxon>Trichinellida</taxon>
        <taxon>Trichinellidae</taxon>
        <taxon>Trichinella</taxon>
    </lineage>
</organism>